<reference evidence="4 5" key="1">
    <citation type="journal article" date="2016" name="Nat. Commun.">
        <title>Thousands of microbial genomes shed light on interconnected biogeochemical processes in an aquifer system.</title>
        <authorList>
            <person name="Anantharaman K."/>
            <person name="Brown C.T."/>
            <person name="Hug L.A."/>
            <person name="Sharon I."/>
            <person name="Castelle C.J."/>
            <person name="Probst A.J."/>
            <person name="Thomas B.C."/>
            <person name="Singh A."/>
            <person name="Wilkins M.J."/>
            <person name="Karaoz U."/>
            <person name="Brodie E.L."/>
            <person name="Williams K.H."/>
            <person name="Hubbard S.S."/>
            <person name="Banfield J.F."/>
        </authorList>
    </citation>
    <scope>NUCLEOTIDE SEQUENCE [LARGE SCALE GENOMIC DNA]</scope>
</reference>
<keyword evidence="2 3" id="KW-0413">Isomerase</keyword>
<dbReference type="GO" id="GO:0004807">
    <property type="term" value="F:triose-phosphate isomerase activity"/>
    <property type="evidence" value="ECO:0007669"/>
    <property type="project" value="UniProtKB-UniRule"/>
</dbReference>
<dbReference type="InterPro" id="IPR035990">
    <property type="entry name" value="TIM_sf"/>
</dbReference>
<dbReference type="GO" id="GO:0046166">
    <property type="term" value="P:glyceraldehyde-3-phosphate biosynthetic process"/>
    <property type="evidence" value="ECO:0007669"/>
    <property type="project" value="TreeGrafter"/>
</dbReference>
<accession>A0A1F6E4P7</accession>
<dbReference type="Proteomes" id="UP000177107">
    <property type="component" value="Unassembled WGS sequence"/>
</dbReference>
<keyword evidence="3" id="KW-0312">Gluconeogenesis</keyword>
<sequence>MRMLIVANWKAYVEERERVKKLYALAKRLTSATKVAIILAPSAPQLGFLAPRNTSKVAFAAQDISLTTGGPHTGEVTAAAFAALGATYTIVGHSERRAKGETRETTAQKVAHAVANGLTPILCVGEKERDTEGRYLADVRADLEGALESIAPKERSRIIVAYEPVWAINKTFDDAISVTDLAEMALYIRKVLAELSTAKTSAKTTVLYGGSVEPENIRGLAAGSDVDGFLVGHASVDPVMFAALVKALS</sequence>
<dbReference type="Pfam" id="PF00121">
    <property type="entry name" value="TIM"/>
    <property type="match status" value="1"/>
</dbReference>
<dbReference type="GO" id="GO:0005829">
    <property type="term" value="C:cytosol"/>
    <property type="evidence" value="ECO:0007669"/>
    <property type="project" value="TreeGrafter"/>
</dbReference>
<dbReference type="SUPFAM" id="SSF51351">
    <property type="entry name" value="Triosephosphate isomerase (TIM)"/>
    <property type="match status" value="1"/>
</dbReference>
<comment type="pathway">
    <text evidence="3">Carbohydrate degradation; glycolysis; D-glyceraldehyde 3-phosphate from glycerone phosphate: step 1/1.</text>
</comment>
<evidence type="ECO:0000313" key="5">
    <source>
        <dbReference type="Proteomes" id="UP000177107"/>
    </source>
</evidence>
<dbReference type="PROSITE" id="PS51440">
    <property type="entry name" value="TIM_2"/>
    <property type="match status" value="1"/>
</dbReference>
<protein>
    <recommendedName>
        <fullName evidence="3">Triosephosphate isomerase</fullName>
        <ecNumber evidence="3">5.3.1.1</ecNumber>
    </recommendedName>
</protein>
<evidence type="ECO:0000256" key="3">
    <source>
        <dbReference type="RuleBase" id="RU363013"/>
    </source>
</evidence>
<dbReference type="GO" id="GO:0019563">
    <property type="term" value="P:glycerol catabolic process"/>
    <property type="evidence" value="ECO:0007669"/>
    <property type="project" value="TreeGrafter"/>
</dbReference>
<dbReference type="GO" id="GO:0006096">
    <property type="term" value="P:glycolytic process"/>
    <property type="evidence" value="ECO:0007669"/>
    <property type="project" value="UniProtKB-UniRule"/>
</dbReference>
<dbReference type="PANTHER" id="PTHR21139:SF42">
    <property type="entry name" value="TRIOSEPHOSPHATE ISOMERASE"/>
    <property type="match status" value="1"/>
</dbReference>
<comment type="subunit">
    <text evidence="3">Homodimer.</text>
</comment>
<dbReference type="EMBL" id="MFLM01000005">
    <property type="protein sequence ID" value="OGG68685.1"/>
    <property type="molecule type" value="Genomic_DNA"/>
</dbReference>
<dbReference type="PANTHER" id="PTHR21139">
    <property type="entry name" value="TRIOSEPHOSPHATE ISOMERASE"/>
    <property type="match status" value="1"/>
</dbReference>
<dbReference type="CDD" id="cd00311">
    <property type="entry name" value="TIM"/>
    <property type="match status" value="1"/>
</dbReference>
<comment type="caution">
    <text evidence="4">The sequence shown here is derived from an EMBL/GenBank/DDBJ whole genome shotgun (WGS) entry which is preliminary data.</text>
</comment>
<dbReference type="GO" id="GO:0006094">
    <property type="term" value="P:gluconeogenesis"/>
    <property type="evidence" value="ECO:0007669"/>
    <property type="project" value="UniProtKB-UniPathway"/>
</dbReference>
<dbReference type="EC" id="5.3.1.1" evidence="3"/>
<organism evidence="4 5">
    <name type="scientific">Candidatus Kaiserbacteria bacterium RIFCSPHIGHO2_02_FULL_56_30</name>
    <dbReference type="NCBI Taxonomy" id="1798499"/>
    <lineage>
        <taxon>Bacteria</taxon>
        <taxon>Candidatus Kaiseribacteriota</taxon>
    </lineage>
</organism>
<dbReference type="STRING" id="1798499.A3C95_00805"/>
<comment type="catalytic activity">
    <reaction evidence="3">
        <text>D-glyceraldehyde 3-phosphate = dihydroxyacetone phosphate</text>
        <dbReference type="Rhea" id="RHEA:18585"/>
        <dbReference type="ChEBI" id="CHEBI:57642"/>
        <dbReference type="ChEBI" id="CHEBI:59776"/>
        <dbReference type="EC" id="5.3.1.1"/>
    </reaction>
</comment>
<dbReference type="InterPro" id="IPR013785">
    <property type="entry name" value="Aldolase_TIM"/>
</dbReference>
<dbReference type="UniPathway" id="UPA00109">
    <property type="reaction ID" value="UER00189"/>
</dbReference>
<name>A0A1F6E4P7_9BACT</name>
<comment type="similarity">
    <text evidence="1 3">Belongs to the triosephosphate isomerase family.</text>
</comment>
<comment type="pathway">
    <text evidence="3">Carbohydrate biosynthesis; gluconeogenesis.</text>
</comment>
<evidence type="ECO:0000313" key="4">
    <source>
        <dbReference type="EMBL" id="OGG68685.1"/>
    </source>
</evidence>
<keyword evidence="3" id="KW-0324">Glycolysis</keyword>
<comment type="subcellular location">
    <subcellularLocation>
        <location evidence="3">Cytoplasm</location>
    </subcellularLocation>
</comment>
<dbReference type="UniPathway" id="UPA00138"/>
<gene>
    <name evidence="4" type="ORF">A3C95_00805</name>
</gene>
<dbReference type="InterPro" id="IPR000652">
    <property type="entry name" value="Triosephosphate_isomerase"/>
</dbReference>
<evidence type="ECO:0000256" key="1">
    <source>
        <dbReference type="ARBA" id="ARBA00007422"/>
    </source>
</evidence>
<proteinExistence type="inferred from homology"/>
<dbReference type="AlphaFoldDB" id="A0A1F6E4P7"/>
<dbReference type="Gene3D" id="3.20.20.70">
    <property type="entry name" value="Aldolase class I"/>
    <property type="match status" value="1"/>
</dbReference>
<keyword evidence="3" id="KW-0963">Cytoplasm</keyword>
<dbReference type="NCBIfam" id="TIGR00419">
    <property type="entry name" value="tim"/>
    <property type="match status" value="1"/>
</dbReference>
<evidence type="ECO:0000256" key="2">
    <source>
        <dbReference type="ARBA" id="ARBA00023235"/>
    </source>
</evidence>